<keyword evidence="2 7" id="KW-0963">Cytoplasm</keyword>
<comment type="subunit">
    <text evidence="7">Part of the core SMN complex.</text>
</comment>
<protein>
    <recommendedName>
        <fullName evidence="6 7">Gem-associated protein 2</fullName>
    </recommendedName>
</protein>
<dbReference type="Pfam" id="PF04938">
    <property type="entry name" value="SIP1"/>
    <property type="match status" value="1"/>
</dbReference>
<evidence type="ECO:0000313" key="10">
    <source>
        <dbReference type="WBParaSite" id="HCON_00065730-00001"/>
    </source>
</evidence>
<proteinExistence type="inferred from homology"/>
<sequence length="243" mass="27239">MDRGQFVDIGEFDIDSVAMDCAPQSAEHYLQQVIADRIRGPSCVAMARPEVSTSASEAEVSSNTPSVVIHDPRAPKPEWRKAKVAEFSLMRSRMESAPRKSALRLHWPSLTDAEQWEELLLRRCHPKCTHFSPAFPHHQGTPPAVPVVLSISSSTVNAILPYVVEWAECGEFTRSLREWLFALLLIVQKPLLPDVCAAIRGLANLCRSLRSSVDIERKDEIRELSWFIAIVSEYFGQTDLADS</sequence>
<evidence type="ECO:0000256" key="1">
    <source>
        <dbReference type="ARBA" id="ARBA00004496"/>
    </source>
</evidence>
<evidence type="ECO:0000313" key="9">
    <source>
        <dbReference type="Proteomes" id="UP000025227"/>
    </source>
</evidence>
<keyword evidence="4 7" id="KW-0508">mRNA splicing</keyword>
<name>A0A7I4Y8J6_HAECO</name>
<evidence type="ECO:0000256" key="4">
    <source>
        <dbReference type="ARBA" id="ARBA00023187"/>
    </source>
</evidence>
<feature type="region of interest" description="Disordered" evidence="8">
    <location>
        <begin position="52"/>
        <end position="73"/>
    </location>
</feature>
<comment type="similarity">
    <text evidence="5 7">Belongs to the gemin-2 family.</text>
</comment>
<dbReference type="PIRSF" id="PIRSF038038">
    <property type="entry name" value="SMN_Gemin2"/>
    <property type="match status" value="1"/>
</dbReference>
<evidence type="ECO:0000256" key="2">
    <source>
        <dbReference type="ARBA" id="ARBA00022490"/>
    </source>
</evidence>
<dbReference type="GO" id="GO:0000245">
    <property type="term" value="P:spliceosomal complex assembly"/>
    <property type="evidence" value="ECO:0007669"/>
    <property type="project" value="UniProtKB-UniRule"/>
</dbReference>
<dbReference type="PANTHER" id="PTHR12794:SF0">
    <property type="entry name" value="GEM-ASSOCIATED PROTEIN 2"/>
    <property type="match status" value="1"/>
</dbReference>
<evidence type="ECO:0000256" key="6">
    <source>
        <dbReference type="ARBA" id="ARBA00047179"/>
    </source>
</evidence>
<dbReference type="InterPro" id="IPR017364">
    <property type="entry name" value="GEMIN2"/>
</dbReference>
<dbReference type="OMA" id="PHKCLLP"/>
<evidence type="ECO:0000256" key="7">
    <source>
        <dbReference type="PIRNR" id="PIRNR038038"/>
    </source>
</evidence>
<keyword evidence="3 7" id="KW-0507">mRNA processing</keyword>
<dbReference type="WBParaSite" id="HCON_00065730-00001">
    <property type="protein sequence ID" value="HCON_00065730-00001"/>
    <property type="gene ID" value="HCON_00065730"/>
</dbReference>
<dbReference type="Proteomes" id="UP000025227">
    <property type="component" value="Unplaced"/>
</dbReference>
<dbReference type="AlphaFoldDB" id="A0A7I4Y8J6"/>
<dbReference type="OrthoDB" id="428895at2759"/>
<comment type="subcellular location">
    <subcellularLocation>
        <location evidence="1">Cytoplasm</location>
    </subcellularLocation>
</comment>
<dbReference type="Gene3D" id="1.20.58.1070">
    <property type="match status" value="1"/>
</dbReference>
<reference evidence="10" key="1">
    <citation type="submission" date="2020-12" db="UniProtKB">
        <authorList>
            <consortium name="WormBaseParasite"/>
        </authorList>
    </citation>
    <scope>IDENTIFICATION</scope>
    <source>
        <strain evidence="10">MHco3</strain>
    </source>
</reference>
<evidence type="ECO:0000256" key="3">
    <source>
        <dbReference type="ARBA" id="ARBA00022664"/>
    </source>
</evidence>
<dbReference type="GO" id="GO:0000387">
    <property type="term" value="P:spliceosomal snRNP assembly"/>
    <property type="evidence" value="ECO:0007669"/>
    <property type="project" value="UniProtKB-UniRule"/>
</dbReference>
<organism evidence="9 10">
    <name type="scientific">Haemonchus contortus</name>
    <name type="common">Barber pole worm</name>
    <dbReference type="NCBI Taxonomy" id="6289"/>
    <lineage>
        <taxon>Eukaryota</taxon>
        <taxon>Metazoa</taxon>
        <taxon>Ecdysozoa</taxon>
        <taxon>Nematoda</taxon>
        <taxon>Chromadorea</taxon>
        <taxon>Rhabditida</taxon>
        <taxon>Rhabditina</taxon>
        <taxon>Rhabditomorpha</taxon>
        <taxon>Strongyloidea</taxon>
        <taxon>Trichostrongylidae</taxon>
        <taxon>Haemonchus</taxon>
    </lineage>
</organism>
<comment type="function">
    <text evidence="7">The SMN complex catalyzes the assembly of small nuclear ribonucleoproteins (snRNPs), the building blocks of the spliceosome, and thereby plays an important role in the splicing of cellular pre-mRNAs.</text>
</comment>
<dbReference type="InterPro" id="IPR035426">
    <property type="entry name" value="Gemin2/Brr1"/>
</dbReference>
<accession>A0A7I4Y8J6</accession>
<dbReference type="GO" id="GO:0005681">
    <property type="term" value="C:spliceosomal complex"/>
    <property type="evidence" value="ECO:0007669"/>
    <property type="project" value="UniProtKB-UniRule"/>
</dbReference>
<evidence type="ECO:0000256" key="5">
    <source>
        <dbReference type="ARBA" id="ARBA00025758"/>
    </source>
</evidence>
<keyword evidence="9" id="KW-1185">Reference proteome</keyword>
<feature type="compositionally biased region" description="Low complexity" evidence="8">
    <location>
        <begin position="52"/>
        <end position="62"/>
    </location>
</feature>
<evidence type="ECO:0000256" key="8">
    <source>
        <dbReference type="SAM" id="MobiDB-lite"/>
    </source>
</evidence>
<dbReference type="GO" id="GO:0032797">
    <property type="term" value="C:SMN complex"/>
    <property type="evidence" value="ECO:0007669"/>
    <property type="project" value="UniProtKB-UniRule"/>
</dbReference>
<dbReference type="PANTHER" id="PTHR12794">
    <property type="entry name" value="GEMIN2"/>
    <property type="match status" value="1"/>
</dbReference>